<evidence type="ECO:0000313" key="1">
    <source>
        <dbReference type="EMBL" id="EHQ01992.1"/>
    </source>
</evidence>
<sequence length="168" mass="19915">MGHLEKTTSLLYSILEKNYRDFRIYSNASKHCKRLLFRNFLIKVAHQKKSFSKRIEQEIESLENQNNIKGEGKINLRREWKNIPGPVLPVFRIEKDGIIKECYRRERQNIGLYQNLLSRISLGEIREMLLFQKHSVQLTLQEIEGFGLNIYEDLEEENGEGEKKYLGI</sequence>
<reference evidence="2" key="1">
    <citation type="journal article" date="2012" name="Stand. Genomic Sci.">
        <title>Genome sequence of the Antarctic rhodopsins-containing flavobacterium Gillisia limnaea type strain (R-8282(T)).</title>
        <authorList>
            <person name="Riedel T."/>
            <person name="Held B."/>
            <person name="Nolan M."/>
            <person name="Lucas S."/>
            <person name="Lapidus A."/>
            <person name="Tice H."/>
            <person name="Del Rio T.G."/>
            <person name="Cheng J.F."/>
            <person name="Han C."/>
            <person name="Tapia R."/>
            <person name="Goodwin L.A."/>
            <person name="Pitluck S."/>
            <person name="Liolios K."/>
            <person name="Mavromatis K."/>
            <person name="Pagani I."/>
            <person name="Ivanova N."/>
            <person name="Mikhailova N."/>
            <person name="Pati A."/>
            <person name="Chen A."/>
            <person name="Palaniappan K."/>
            <person name="Land M."/>
            <person name="Rohde M."/>
            <person name="Tindall B.J."/>
            <person name="Detter J.C."/>
            <person name="Goker M."/>
            <person name="Bristow J."/>
            <person name="Eisen J.A."/>
            <person name="Markowitz V."/>
            <person name="Hugenholtz P."/>
            <person name="Kyrpides N.C."/>
            <person name="Klenk H.P."/>
            <person name="Woyke T."/>
        </authorList>
    </citation>
    <scope>NUCLEOTIDE SEQUENCE [LARGE SCALE GENOMIC DNA]</scope>
    <source>
        <strain evidence="2">DSM 15749 / LMG 21470 / R-8282</strain>
    </source>
</reference>
<name>H2BX40_GILLR</name>
<dbReference type="Proteomes" id="UP000003844">
    <property type="component" value="Unassembled WGS sequence"/>
</dbReference>
<keyword evidence="2" id="KW-1185">Reference proteome</keyword>
<dbReference type="AlphaFoldDB" id="H2BX40"/>
<dbReference type="Gene3D" id="1.20.1260.10">
    <property type="match status" value="1"/>
</dbReference>
<dbReference type="OrthoDB" id="1437841at2"/>
<dbReference type="RefSeq" id="WP_006988309.1">
    <property type="nucleotide sequence ID" value="NZ_JH594606.1"/>
</dbReference>
<organism evidence="1 2">
    <name type="scientific">Gillisia limnaea (strain DSM 15749 / LMG 21470 / R-8282)</name>
    <dbReference type="NCBI Taxonomy" id="865937"/>
    <lineage>
        <taxon>Bacteria</taxon>
        <taxon>Pseudomonadati</taxon>
        <taxon>Bacteroidota</taxon>
        <taxon>Flavobacteriia</taxon>
        <taxon>Flavobacteriales</taxon>
        <taxon>Flavobacteriaceae</taxon>
        <taxon>Gillisia</taxon>
    </lineage>
</organism>
<protein>
    <submittedName>
        <fullName evidence="1">Uncharacterized protein</fullName>
    </submittedName>
</protein>
<gene>
    <name evidence="1" type="ORF">Gilli_1326</name>
</gene>
<accession>H2BX40</accession>
<proteinExistence type="predicted"/>
<dbReference type="EMBL" id="JH594606">
    <property type="protein sequence ID" value="EHQ01992.1"/>
    <property type="molecule type" value="Genomic_DNA"/>
</dbReference>
<evidence type="ECO:0000313" key="2">
    <source>
        <dbReference type="Proteomes" id="UP000003844"/>
    </source>
</evidence>
<dbReference type="HOGENOM" id="CLU_1584139_0_0_10"/>
<dbReference type="InterPro" id="IPR012347">
    <property type="entry name" value="Ferritin-like"/>
</dbReference>